<dbReference type="AlphaFoldDB" id="A0AAN6Y9P0"/>
<proteinExistence type="predicted"/>
<sequence length="613" mass="68226">MKLVNVLFLQVPPETSQLSVRCQPEYFILAHGDGLLFFLLRASTNEGTTIFDESCCGDEIRTTILGRQKAWITCGIALEHFEKKIMPYVGTIMRNIDRGEADLYMRVYMVGKTKESSTPMIAVICSDVSIGKKAKKALKTSTLMTKDHPSFSFGRFPRPLGHPTPVHPLASNTIPSTNDNHHFDSHGKPVLLSTTAAPVVARPLVLASTTSRYATGGLILYINEKDEYHQLTAGHLESEDEVVEAPEDMDGRLSFASRSFCGDEDDLLDKDSIFSAPEPPAEVTSQAWAMPSKSHEHANSKEFHADSRELVDVGSLAFRSQDDDRSQLDYALSLHVVRLDGPLAYGDSGSIIVDAESGDFYGHITSGCVSAKTASESFLRLALPVAILLFGSILKFRASLEYYFIPTTQEIWVYGQTGVDFPYFPITPFNRSAPSHYAYSPGDLSRYLNDAPNAIEWALDSCVTGCTSYILPGDLSSIRTLATAQEPIIGSALLEGYFNPDTIRITDAPGYVVEFRDLDMKSWHFDLDSDCFVYVTHHAHFVFHNLLIQAFAYQRIYFPGRFRLVCLTSWKANAVDLYLQQNDVFCSNDYRIRYKELEDPGLDPEVDAIAIAD</sequence>
<evidence type="ECO:0000313" key="2">
    <source>
        <dbReference type="Proteomes" id="UP001301769"/>
    </source>
</evidence>
<dbReference type="EMBL" id="MU858102">
    <property type="protein sequence ID" value="KAK4213931.1"/>
    <property type="molecule type" value="Genomic_DNA"/>
</dbReference>
<organism evidence="1 2">
    <name type="scientific">Rhypophila decipiens</name>
    <dbReference type="NCBI Taxonomy" id="261697"/>
    <lineage>
        <taxon>Eukaryota</taxon>
        <taxon>Fungi</taxon>
        <taxon>Dikarya</taxon>
        <taxon>Ascomycota</taxon>
        <taxon>Pezizomycotina</taxon>
        <taxon>Sordariomycetes</taxon>
        <taxon>Sordariomycetidae</taxon>
        <taxon>Sordariales</taxon>
        <taxon>Naviculisporaceae</taxon>
        <taxon>Rhypophila</taxon>
    </lineage>
</organism>
<evidence type="ECO:0000313" key="1">
    <source>
        <dbReference type="EMBL" id="KAK4213931.1"/>
    </source>
</evidence>
<name>A0AAN6Y9P0_9PEZI</name>
<gene>
    <name evidence="1" type="ORF">QBC37DRAFT_463045</name>
</gene>
<reference evidence="1" key="2">
    <citation type="submission" date="2023-05" db="EMBL/GenBank/DDBJ databases">
        <authorList>
            <consortium name="Lawrence Berkeley National Laboratory"/>
            <person name="Steindorff A."/>
            <person name="Hensen N."/>
            <person name="Bonometti L."/>
            <person name="Westerberg I."/>
            <person name="Brannstrom I.O."/>
            <person name="Guillou S."/>
            <person name="Cros-Aarteil S."/>
            <person name="Calhoun S."/>
            <person name="Haridas S."/>
            <person name="Kuo A."/>
            <person name="Mondo S."/>
            <person name="Pangilinan J."/>
            <person name="Riley R."/>
            <person name="Labutti K."/>
            <person name="Andreopoulos B."/>
            <person name="Lipzen A."/>
            <person name="Chen C."/>
            <person name="Yanf M."/>
            <person name="Daum C."/>
            <person name="Ng V."/>
            <person name="Clum A."/>
            <person name="Ohm R."/>
            <person name="Martin F."/>
            <person name="Silar P."/>
            <person name="Natvig D."/>
            <person name="Lalanne C."/>
            <person name="Gautier V."/>
            <person name="Ament-Velasquez S.L."/>
            <person name="Kruys A."/>
            <person name="Hutchinson M.I."/>
            <person name="Powell A.J."/>
            <person name="Barry K."/>
            <person name="Miller A.N."/>
            <person name="Grigoriev I.V."/>
            <person name="Debuchy R."/>
            <person name="Gladieux P."/>
            <person name="Thoren M.H."/>
            <person name="Johannesson H."/>
        </authorList>
    </citation>
    <scope>NUCLEOTIDE SEQUENCE</scope>
    <source>
        <strain evidence="1">PSN293</strain>
    </source>
</reference>
<protein>
    <submittedName>
        <fullName evidence="1">Uncharacterized protein</fullName>
    </submittedName>
</protein>
<comment type="caution">
    <text evidence="1">The sequence shown here is derived from an EMBL/GenBank/DDBJ whole genome shotgun (WGS) entry which is preliminary data.</text>
</comment>
<keyword evidence="2" id="KW-1185">Reference proteome</keyword>
<accession>A0AAN6Y9P0</accession>
<dbReference type="Proteomes" id="UP001301769">
    <property type="component" value="Unassembled WGS sequence"/>
</dbReference>
<reference evidence="1" key="1">
    <citation type="journal article" date="2023" name="Mol. Phylogenet. Evol.">
        <title>Genome-scale phylogeny and comparative genomics of the fungal order Sordariales.</title>
        <authorList>
            <person name="Hensen N."/>
            <person name="Bonometti L."/>
            <person name="Westerberg I."/>
            <person name="Brannstrom I.O."/>
            <person name="Guillou S."/>
            <person name="Cros-Aarteil S."/>
            <person name="Calhoun S."/>
            <person name="Haridas S."/>
            <person name="Kuo A."/>
            <person name="Mondo S."/>
            <person name="Pangilinan J."/>
            <person name="Riley R."/>
            <person name="LaButti K."/>
            <person name="Andreopoulos B."/>
            <person name="Lipzen A."/>
            <person name="Chen C."/>
            <person name="Yan M."/>
            <person name="Daum C."/>
            <person name="Ng V."/>
            <person name="Clum A."/>
            <person name="Steindorff A."/>
            <person name="Ohm R.A."/>
            <person name="Martin F."/>
            <person name="Silar P."/>
            <person name="Natvig D.O."/>
            <person name="Lalanne C."/>
            <person name="Gautier V."/>
            <person name="Ament-Velasquez S.L."/>
            <person name="Kruys A."/>
            <person name="Hutchinson M.I."/>
            <person name="Powell A.J."/>
            <person name="Barry K."/>
            <person name="Miller A.N."/>
            <person name="Grigoriev I.V."/>
            <person name="Debuchy R."/>
            <person name="Gladieux P."/>
            <person name="Hiltunen Thoren M."/>
            <person name="Johannesson H."/>
        </authorList>
    </citation>
    <scope>NUCLEOTIDE SEQUENCE</scope>
    <source>
        <strain evidence="1">PSN293</strain>
    </source>
</reference>